<organism evidence="2 3">
    <name type="scientific">Isobaculum melis</name>
    <dbReference type="NCBI Taxonomy" id="142588"/>
    <lineage>
        <taxon>Bacteria</taxon>
        <taxon>Bacillati</taxon>
        <taxon>Bacillota</taxon>
        <taxon>Bacilli</taxon>
        <taxon>Lactobacillales</taxon>
        <taxon>Carnobacteriaceae</taxon>
        <taxon>Isobaculum</taxon>
    </lineage>
</organism>
<evidence type="ECO:0000313" key="3">
    <source>
        <dbReference type="Proteomes" id="UP000198948"/>
    </source>
</evidence>
<protein>
    <submittedName>
        <fullName evidence="2">Transposase</fullName>
    </submittedName>
</protein>
<gene>
    <name evidence="2" type="ORF">SAMN04488559_11750</name>
</gene>
<dbReference type="OrthoDB" id="2154174at2"/>
<dbReference type="PANTHER" id="PTHR33498:SF1">
    <property type="entry name" value="TRANSPOSASE FOR INSERTION SEQUENCE ELEMENT IS1557"/>
    <property type="match status" value="1"/>
</dbReference>
<dbReference type="Proteomes" id="UP000198948">
    <property type="component" value="Unassembled WGS sequence"/>
</dbReference>
<keyword evidence="3" id="KW-1185">Reference proteome</keyword>
<proteinExistence type="predicted"/>
<dbReference type="PANTHER" id="PTHR33498">
    <property type="entry name" value="TRANSPOSASE FOR INSERTION SEQUENCE ELEMENT IS1557"/>
    <property type="match status" value="1"/>
</dbReference>
<dbReference type="InterPro" id="IPR047951">
    <property type="entry name" value="Transpos_ISL3"/>
</dbReference>
<dbReference type="EMBL" id="FOHA01000017">
    <property type="protein sequence ID" value="SES01737.1"/>
    <property type="molecule type" value="Genomic_DNA"/>
</dbReference>
<name>A0A1H9TXW9_9LACT</name>
<feature type="domain" description="Transposase IS204/IS1001/IS1096/IS1165 DDE" evidence="1">
    <location>
        <begin position="9"/>
        <end position="73"/>
    </location>
</feature>
<accession>A0A1H9TXW9</accession>
<dbReference type="Pfam" id="PF01610">
    <property type="entry name" value="DDE_Tnp_ISL3"/>
    <property type="match status" value="1"/>
</dbReference>
<dbReference type="InterPro" id="IPR002560">
    <property type="entry name" value="Transposase_DDE"/>
</dbReference>
<reference evidence="2 3" key="1">
    <citation type="submission" date="2016-10" db="EMBL/GenBank/DDBJ databases">
        <authorList>
            <person name="de Groot N.N."/>
        </authorList>
    </citation>
    <scope>NUCLEOTIDE SEQUENCE [LARGE SCALE GENOMIC DNA]</scope>
    <source>
        <strain evidence="2 3">DSM 13760</strain>
    </source>
</reference>
<feature type="non-terminal residue" evidence="2">
    <location>
        <position position="1"/>
    </location>
</feature>
<sequence>ADQFFQLLQTMPHHVPKELHYVKKAFIKYEDGIRMAFKKSYSNARLENLHTHIKTLKRVSYGFRSFSNMRTRVFLMNGLIQYA</sequence>
<dbReference type="AlphaFoldDB" id="A0A1H9TXW9"/>
<evidence type="ECO:0000259" key="1">
    <source>
        <dbReference type="Pfam" id="PF01610"/>
    </source>
</evidence>
<evidence type="ECO:0000313" key="2">
    <source>
        <dbReference type="EMBL" id="SES01737.1"/>
    </source>
</evidence>
<dbReference type="RefSeq" id="WP_143047364.1">
    <property type="nucleotide sequence ID" value="NZ_FOHA01000017.1"/>
</dbReference>